<protein>
    <submittedName>
        <fullName evidence="2">Lysophospholipase, alpha-beta hydrolase superfamily</fullName>
    </submittedName>
</protein>
<dbReference type="OrthoDB" id="3396704at2"/>
<dbReference type="InterPro" id="IPR029058">
    <property type="entry name" value="AB_hydrolase_fold"/>
</dbReference>
<dbReference type="Pfam" id="PF12697">
    <property type="entry name" value="Abhydrolase_6"/>
    <property type="match status" value="1"/>
</dbReference>
<dbReference type="Gene3D" id="3.40.50.1820">
    <property type="entry name" value="alpha/beta hydrolase"/>
    <property type="match status" value="1"/>
</dbReference>
<dbReference type="GO" id="GO:0016787">
    <property type="term" value="F:hydrolase activity"/>
    <property type="evidence" value="ECO:0007669"/>
    <property type="project" value="UniProtKB-KW"/>
</dbReference>
<gene>
    <name evidence="2" type="ORF">SAMN04490220_0170</name>
</gene>
<accession>A0A1H4IKM2</accession>
<sequence length="229" mass="24558">MDAEPGVSPRLTMILTHGYGDSRAVWEAQVRAFTPRIDVRTWDLPGHGDRHGSVETDADIGRTTAELEALVAQASRPVVLVGHSVGGYVALRCSLTTTAPVVGVVLISTGPGFRSPTGITRWNQMIDRMTSALSLPAETAQVVRMTDFIVAERLSGSDLPTLVVRGVEDRQVYLDGGAYIATRMTRARLCDVAGAGHDPHRTHASEVNAAIAQFMAELWPGPRSCGMPT</sequence>
<keyword evidence="2" id="KW-0378">Hydrolase</keyword>
<reference evidence="3" key="1">
    <citation type="submission" date="2016-10" db="EMBL/GenBank/DDBJ databases">
        <authorList>
            <person name="Varghese N."/>
        </authorList>
    </citation>
    <scope>NUCLEOTIDE SEQUENCE [LARGE SCALE GENOMIC DNA]</scope>
    <source>
        <strain evidence="3">DSM 44719</strain>
    </source>
</reference>
<name>A0A1H4IKM2_RHOJO</name>
<feature type="domain" description="AB hydrolase-1" evidence="1">
    <location>
        <begin position="14"/>
        <end position="210"/>
    </location>
</feature>
<dbReference type="GO" id="GO:0016020">
    <property type="term" value="C:membrane"/>
    <property type="evidence" value="ECO:0007669"/>
    <property type="project" value="TreeGrafter"/>
</dbReference>
<dbReference type="SUPFAM" id="SSF53474">
    <property type="entry name" value="alpha/beta-Hydrolases"/>
    <property type="match status" value="1"/>
</dbReference>
<dbReference type="InterPro" id="IPR050266">
    <property type="entry name" value="AB_hydrolase_sf"/>
</dbReference>
<dbReference type="PANTHER" id="PTHR43798">
    <property type="entry name" value="MONOACYLGLYCEROL LIPASE"/>
    <property type="match status" value="1"/>
</dbReference>
<evidence type="ECO:0000313" key="2">
    <source>
        <dbReference type="EMBL" id="SEB34639.1"/>
    </source>
</evidence>
<dbReference type="Proteomes" id="UP000183407">
    <property type="component" value="Unassembled WGS sequence"/>
</dbReference>
<dbReference type="PANTHER" id="PTHR43798:SF33">
    <property type="entry name" value="HYDROLASE, PUTATIVE (AFU_ORTHOLOGUE AFUA_2G14860)-RELATED"/>
    <property type="match status" value="1"/>
</dbReference>
<evidence type="ECO:0000313" key="3">
    <source>
        <dbReference type="Proteomes" id="UP000183407"/>
    </source>
</evidence>
<organism evidence="2 3">
    <name type="scientific">Rhodococcus jostii</name>
    <dbReference type="NCBI Taxonomy" id="132919"/>
    <lineage>
        <taxon>Bacteria</taxon>
        <taxon>Bacillati</taxon>
        <taxon>Actinomycetota</taxon>
        <taxon>Actinomycetes</taxon>
        <taxon>Mycobacteriales</taxon>
        <taxon>Nocardiaceae</taxon>
        <taxon>Rhodococcus</taxon>
    </lineage>
</organism>
<dbReference type="InterPro" id="IPR000073">
    <property type="entry name" value="AB_hydrolase_1"/>
</dbReference>
<proteinExistence type="predicted"/>
<evidence type="ECO:0000259" key="1">
    <source>
        <dbReference type="Pfam" id="PF12697"/>
    </source>
</evidence>
<dbReference type="EMBL" id="FNTL01000002">
    <property type="protein sequence ID" value="SEB34639.1"/>
    <property type="molecule type" value="Genomic_DNA"/>
</dbReference>
<dbReference type="RefSeq" id="WP_073362284.1">
    <property type="nucleotide sequence ID" value="NZ_FNTL01000002.1"/>
</dbReference>
<dbReference type="AlphaFoldDB" id="A0A1H4IKM2"/>